<evidence type="ECO:0000313" key="2">
    <source>
        <dbReference type="EMBL" id="QND72010.1"/>
    </source>
</evidence>
<dbReference type="KEGG" id="trb:HB776_12835"/>
<accession>A0A7G6TZ28</accession>
<protein>
    <submittedName>
        <fullName evidence="2">Uncharacterized protein</fullName>
    </submittedName>
</protein>
<dbReference type="EMBL" id="CP050292">
    <property type="protein sequence ID" value="QND72010.1"/>
    <property type="molecule type" value="Genomic_DNA"/>
</dbReference>
<reference evidence="3" key="1">
    <citation type="journal article" date="2020" name="Mol. Plant Microbe">
        <title>Rhizobial microsymbionts of the narrowly endemic Oxytropis species growing in Kamchatka are characterized by significant genetic diversity and possess a set of genes that are associated with T3SS and T6SS secretion systems and can affect the development of symbiosis.</title>
        <authorList>
            <person name="Safronova V."/>
            <person name="Guro P."/>
            <person name="Sazanova A."/>
            <person name="Kuznetsova I."/>
            <person name="Belimov A."/>
            <person name="Yakubov V."/>
            <person name="Chirak E."/>
            <person name="Afonin A."/>
            <person name="Gogolev Y."/>
            <person name="Andronov E."/>
            <person name="Tikhonovich I."/>
        </authorList>
    </citation>
    <scope>NUCLEOTIDE SEQUENCE [LARGE SCALE GENOMIC DNA]</scope>
    <source>
        <strain evidence="3">581</strain>
    </source>
</reference>
<sequence>MIDEFEFSGKEAPFDPLGVMLFKALQVIALLFFIALLAIKTKDDEGKVDPKLEFMITVSWPDKHPDDIDMFVQDPLGNIVWYRRRETGFMVLDRDDRGGLNDFIMVNGQKVRSPIRQEIVSLRGIVAGEYIVNIYHFAALTGQPVPVTVKVEKLNPKVQVVHYDTVNVDHGGAETTAVRFIMDKTGNVTEVNHDQTSLVQMLNKRYRERKAG</sequence>
<evidence type="ECO:0000256" key="1">
    <source>
        <dbReference type="SAM" id="Phobius"/>
    </source>
</evidence>
<name>A0A7G6TZ28_9BRAD</name>
<dbReference type="Proteomes" id="UP000515291">
    <property type="component" value="Chromosome"/>
</dbReference>
<feature type="transmembrane region" description="Helical" evidence="1">
    <location>
        <begin position="20"/>
        <end position="39"/>
    </location>
</feature>
<dbReference type="AlphaFoldDB" id="A0A7G6TZ28"/>
<proteinExistence type="predicted"/>
<keyword evidence="1" id="KW-0472">Membrane</keyword>
<dbReference type="RefSeq" id="WP_184518167.1">
    <property type="nucleotide sequence ID" value="NZ_CP050292.1"/>
</dbReference>
<evidence type="ECO:0000313" key="3">
    <source>
        <dbReference type="Proteomes" id="UP000515291"/>
    </source>
</evidence>
<organism evidence="2 3">
    <name type="scientific">Tardiphaga robiniae</name>
    <dbReference type="NCBI Taxonomy" id="943830"/>
    <lineage>
        <taxon>Bacteria</taxon>
        <taxon>Pseudomonadati</taxon>
        <taxon>Pseudomonadota</taxon>
        <taxon>Alphaproteobacteria</taxon>
        <taxon>Hyphomicrobiales</taxon>
        <taxon>Nitrobacteraceae</taxon>
        <taxon>Tardiphaga</taxon>
    </lineage>
</organism>
<keyword evidence="1" id="KW-0812">Transmembrane</keyword>
<gene>
    <name evidence="2" type="ORF">HB776_12835</name>
</gene>
<keyword evidence="1" id="KW-1133">Transmembrane helix</keyword>